<comment type="caution">
    <text evidence="1">The sequence shown here is derived from an EMBL/GenBank/DDBJ whole genome shotgun (WGS) entry which is preliminary data.</text>
</comment>
<reference evidence="2" key="1">
    <citation type="journal article" date="2017" name="Plant J.">
        <title>The pomegranate (Punica granatum L.) genome and the genomics of punicalagin biosynthesis.</title>
        <authorList>
            <person name="Qin G."/>
            <person name="Xu C."/>
            <person name="Ming R."/>
            <person name="Tang H."/>
            <person name="Guyot R."/>
            <person name="Kramer E.M."/>
            <person name="Hu Y."/>
            <person name="Yi X."/>
            <person name="Qi Y."/>
            <person name="Xu X."/>
            <person name="Gao Z."/>
            <person name="Pan H."/>
            <person name="Jian J."/>
            <person name="Tian Y."/>
            <person name="Yue Z."/>
            <person name="Xu Y."/>
        </authorList>
    </citation>
    <scope>NUCLEOTIDE SEQUENCE [LARGE SCALE GENOMIC DNA]</scope>
    <source>
        <strain evidence="2">cv. Dabenzi</strain>
    </source>
</reference>
<proteinExistence type="predicted"/>
<accession>A0A218WDQ6</accession>
<organism evidence="1 2">
    <name type="scientific">Punica granatum</name>
    <name type="common">Pomegranate</name>
    <dbReference type="NCBI Taxonomy" id="22663"/>
    <lineage>
        <taxon>Eukaryota</taxon>
        <taxon>Viridiplantae</taxon>
        <taxon>Streptophyta</taxon>
        <taxon>Embryophyta</taxon>
        <taxon>Tracheophyta</taxon>
        <taxon>Spermatophyta</taxon>
        <taxon>Magnoliopsida</taxon>
        <taxon>eudicotyledons</taxon>
        <taxon>Gunneridae</taxon>
        <taxon>Pentapetalae</taxon>
        <taxon>rosids</taxon>
        <taxon>malvids</taxon>
        <taxon>Myrtales</taxon>
        <taxon>Lythraceae</taxon>
        <taxon>Punica</taxon>
    </lineage>
</organism>
<evidence type="ECO:0000313" key="1">
    <source>
        <dbReference type="EMBL" id="OWM70955.1"/>
    </source>
</evidence>
<evidence type="ECO:0000313" key="2">
    <source>
        <dbReference type="Proteomes" id="UP000197138"/>
    </source>
</evidence>
<dbReference type="Proteomes" id="UP000197138">
    <property type="component" value="Unassembled WGS sequence"/>
</dbReference>
<dbReference type="AlphaFoldDB" id="A0A218WDQ6"/>
<name>A0A218WDQ6_PUNGR</name>
<sequence length="68" mass="7154">MARGAGAGRLALGHGFVGMVQWWVWLAICRAIGRILDDLCRALGGDGLVTVFTGDAVACERCHSEAVP</sequence>
<gene>
    <name evidence="1" type="ORF">CDL15_Pgr013136</name>
</gene>
<protein>
    <submittedName>
        <fullName evidence="1">Uncharacterized protein</fullName>
    </submittedName>
</protein>
<dbReference type="EMBL" id="MTKT01004581">
    <property type="protein sequence ID" value="OWM70955.1"/>
    <property type="molecule type" value="Genomic_DNA"/>
</dbReference>